<feature type="transmembrane region" description="Helical" evidence="1">
    <location>
        <begin position="303"/>
        <end position="322"/>
    </location>
</feature>
<accession>A0ABT7I7M5</accession>
<dbReference type="Proteomes" id="UP001227964">
    <property type="component" value="Unassembled WGS sequence"/>
</dbReference>
<feature type="transmembrane region" description="Helical" evidence="1">
    <location>
        <begin position="247"/>
        <end position="269"/>
    </location>
</feature>
<reference evidence="2 3" key="1">
    <citation type="submission" date="2023-06" db="EMBL/GenBank/DDBJ databases">
        <title>Marinobacter azerbaijanicus a moderately halophilic, isolated from Urmia Lake in Azerbaijan region of Iran.</title>
        <authorList>
            <person name="Sanchez-Porro C."/>
            <person name="Aghdam E.M."/>
            <person name="Saheb S.M."/>
            <person name="Tarhriz V."/>
            <person name="Kazemi E."/>
            <person name="Ammozegar M.A."/>
            <person name="Ventosa A."/>
            <person name="Hejazi M.S."/>
        </authorList>
    </citation>
    <scope>NUCLEOTIDE SEQUENCE [LARGE SCALE GENOMIC DNA]</scope>
    <source>
        <strain evidence="2 3">TBZ242</strain>
    </source>
</reference>
<organism evidence="2 3">
    <name type="scientific">Marinobacter azerbaijanicus</name>
    <dbReference type="NCBI Taxonomy" id="3050455"/>
    <lineage>
        <taxon>Bacteria</taxon>
        <taxon>Pseudomonadati</taxon>
        <taxon>Pseudomonadota</taxon>
        <taxon>Gammaproteobacteria</taxon>
        <taxon>Pseudomonadales</taxon>
        <taxon>Marinobacteraceae</taxon>
        <taxon>Marinobacter</taxon>
    </lineage>
</organism>
<dbReference type="InterPro" id="IPR049458">
    <property type="entry name" value="EpsG-like"/>
</dbReference>
<dbReference type="Pfam" id="PF14897">
    <property type="entry name" value="EpsG"/>
    <property type="match status" value="1"/>
</dbReference>
<feature type="transmembrane region" description="Helical" evidence="1">
    <location>
        <begin position="164"/>
        <end position="188"/>
    </location>
</feature>
<dbReference type="EMBL" id="JASSVS010000001">
    <property type="protein sequence ID" value="MDL0430162.1"/>
    <property type="molecule type" value="Genomic_DNA"/>
</dbReference>
<protein>
    <submittedName>
        <fullName evidence="2">EpsG family protein</fullName>
    </submittedName>
</protein>
<feature type="transmembrane region" description="Helical" evidence="1">
    <location>
        <begin position="25"/>
        <end position="43"/>
    </location>
</feature>
<feature type="transmembrane region" description="Helical" evidence="1">
    <location>
        <begin position="120"/>
        <end position="135"/>
    </location>
</feature>
<name>A0ABT7I7M5_9GAMM</name>
<keyword evidence="3" id="KW-1185">Reference proteome</keyword>
<evidence type="ECO:0000313" key="2">
    <source>
        <dbReference type="EMBL" id="MDL0430162.1"/>
    </source>
</evidence>
<gene>
    <name evidence="2" type="ORF">QPM17_03440</name>
</gene>
<evidence type="ECO:0000256" key="1">
    <source>
        <dbReference type="SAM" id="Phobius"/>
    </source>
</evidence>
<keyword evidence="1" id="KW-0472">Membrane</keyword>
<comment type="caution">
    <text evidence="2">The sequence shown here is derived from an EMBL/GenBank/DDBJ whole genome shotgun (WGS) entry which is preliminary data.</text>
</comment>
<feature type="transmembrane region" description="Helical" evidence="1">
    <location>
        <begin position="200"/>
        <end position="226"/>
    </location>
</feature>
<feature type="transmembrane region" description="Helical" evidence="1">
    <location>
        <begin position="328"/>
        <end position="351"/>
    </location>
</feature>
<proteinExistence type="predicted"/>
<keyword evidence="1" id="KW-0812">Transmembrane</keyword>
<sequence length="354" mass="39967">MNIYALFALLNGALARFLAPLRDGQWVLLFVVGTVASLFVLSIQDLPDVPVYKDMFQNTPALWAVITDPSVLASIYGEPGYLVANSVIKTIYQDYGVFRFIVVFAALALKLWVIRRLSPNYAFAVFFYFALFFYFDSFVLRQSLAAALIGVALYCLFRGHRAWFVLWSLLAASFHVSALCVLPLYFFIRFDPSRLLALTIVVAALALGAINVGNLMIDLVIQYSGFDYISRKLIRYTTSAHSESLGLFRGSTMLYTLALLCFAALRPWLRDRLRYYPQILVVCLYAYLLFVGFNSFGIMGDRLFRLFGLFFCVVFASFSLCINRDDRFVFAVAIIPISVLVLFAMSPDLLLTGL</sequence>
<dbReference type="RefSeq" id="WP_285388760.1">
    <property type="nucleotide sequence ID" value="NZ_JASSVS010000001.1"/>
</dbReference>
<feature type="transmembrane region" description="Helical" evidence="1">
    <location>
        <begin position="275"/>
        <end position="296"/>
    </location>
</feature>
<keyword evidence="1" id="KW-1133">Transmembrane helix</keyword>
<evidence type="ECO:0000313" key="3">
    <source>
        <dbReference type="Proteomes" id="UP001227964"/>
    </source>
</evidence>
<feature type="transmembrane region" description="Helical" evidence="1">
    <location>
        <begin position="96"/>
        <end position="113"/>
    </location>
</feature>